<name>A0A195DYC0_9HYME</name>
<evidence type="ECO:0000313" key="1">
    <source>
        <dbReference type="EMBL" id="KYN17878.1"/>
    </source>
</evidence>
<dbReference type="AlphaFoldDB" id="A0A195DYC0"/>
<accession>A0A195DYC0</accession>
<organism evidence="1 2">
    <name type="scientific">Trachymyrmex cornetzi</name>
    <dbReference type="NCBI Taxonomy" id="471704"/>
    <lineage>
        <taxon>Eukaryota</taxon>
        <taxon>Metazoa</taxon>
        <taxon>Ecdysozoa</taxon>
        <taxon>Arthropoda</taxon>
        <taxon>Hexapoda</taxon>
        <taxon>Insecta</taxon>
        <taxon>Pterygota</taxon>
        <taxon>Neoptera</taxon>
        <taxon>Endopterygota</taxon>
        <taxon>Hymenoptera</taxon>
        <taxon>Apocrita</taxon>
        <taxon>Aculeata</taxon>
        <taxon>Formicoidea</taxon>
        <taxon>Formicidae</taxon>
        <taxon>Myrmicinae</taxon>
        <taxon>Trachymyrmex</taxon>
    </lineage>
</organism>
<proteinExistence type="predicted"/>
<sequence length="78" mass="8402">MEAALNSTSYLVYPYNGGIPNAGGSLISLNLNNSTNHVPGQFRENYGITQPKALSRLESASTIVLRLSCSFICIACFM</sequence>
<dbReference type="EMBL" id="KQ980066">
    <property type="protein sequence ID" value="KYN17878.1"/>
    <property type="molecule type" value="Genomic_DNA"/>
</dbReference>
<keyword evidence="2" id="KW-1185">Reference proteome</keyword>
<reference evidence="1 2" key="1">
    <citation type="submission" date="2015-09" db="EMBL/GenBank/DDBJ databases">
        <title>Trachymyrmex cornetzi WGS genome.</title>
        <authorList>
            <person name="Nygaard S."/>
            <person name="Hu H."/>
            <person name="Boomsma J."/>
            <person name="Zhang G."/>
        </authorList>
    </citation>
    <scope>NUCLEOTIDE SEQUENCE [LARGE SCALE GENOMIC DNA]</scope>
    <source>
        <strain evidence="1">Tcor2-1</strain>
        <tissue evidence="1">Whole body</tissue>
    </source>
</reference>
<evidence type="ECO:0000313" key="2">
    <source>
        <dbReference type="Proteomes" id="UP000078492"/>
    </source>
</evidence>
<dbReference type="Proteomes" id="UP000078492">
    <property type="component" value="Unassembled WGS sequence"/>
</dbReference>
<gene>
    <name evidence="1" type="ORF">ALC57_09760</name>
</gene>
<protein>
    <submittedName>
        <fullName evidence="1">Uncharacterized protein</fullName>
    </submittedName>
</protein>